<reference evidence="1" key="1">
    <citation type="submission" date="2021-06" db="EMBL/GenBank/DDBJ databases">
        <authorList>
            <person name="Kallberg Y."/>
            <person name="Tangrot J."/>
            <person name="Rosling A."/>
        </authorList>
    </citation>
    <scope>NUCLEOTIDE SEQUENCE</scope>
    <source>
        <strain evidence="1">28 12/20/2015</strain>
    </source>
</reference>
<accession>A0ACA9K8J3</accession>
<name>A0ACA9K8J3_9GLOM</name>
<protein>
    <submittedName>
        <fullName evidence="1">11919_t:CDS:1</fullName>
    </submittedName>
</protein>
<dbReference type="EMBL" id="CAJVPW010000547">
    <property type="protein sequence ID" value="CAG8458120.1"/>
    <property type="molecule type" value="Genomic_DNA"/>
</dbReference>
<proteinExistence type="predicted"/>
<evidence type="ECO:0000313" key="1">
    <source>
        <dbReference type="EMBL" id="CAG8458120.1"/>
    </source>
</evidence>
<gene>
    <name evidence="1" type="ORF">SPELUC_LOCUS1135</name>
</gene>
<dbReference type="Proteomes" id="UP000789366">
    <property type="component" value="Unassembled WGS sequence"/>
</dbReference>
<comment type="caution">
    <text evidence="1">The sequence shown here is derived from an EMBL/GenBank/DDBJ whole genome shotgun (WGS) entry which is preliminary data.</text>
</comment>
<sequence length="342" mass="39541">MWYAKKYDPLQAGSIDGTDTVPHDHGILRAQNSCYVPPSNEEGLTSDPFKTLFVGRLNPITTEKTLKNTFEKFGTIKHIRLVRNIVTGDSRGYAFIEFVHEKSCQEAYKNSYKMTIDDRQILTDYERSRIMEGWTPRRLGGGFGGRKESGQLRFGARDRPFKRPLHVTGNQSMPEILPEYRFDDCWRRNSPSEMRHQHFETKNNRPVFQYSKESQHGRANGPRSSNNIPKGNLNEGRLTNDSRYQPSNRSHHRDVSGDSFSSLSYSNTSFNHSDYHQTKYHSERRYGHSRSRSRSPSRHHRSSRQPFQTLRSSEIKYLKLASLYVKVDKGINAIVVTLTSTT</sequence>
<keyword evidence="2" id="KW-1185">Reference proteome</keyword>
<evidence type="ECO:0000313" key="2">
    <source>
        <dbReference type="Proteomes" id="UP000789366"/>
    </source>
</evidence>
<organism evidence="1 2">
    <name type="scientific">Cetraspora pellucida</name>
    <dbReference type="NCBI Taxonomy" id="1433469"/>
    <lineage>
        <taxon>Eukaryota</taxon>
        <taxon>Fungi</taxon>
        <taxon>Fungi incertae sedis</taxon>
        <taxon>Mucoromycota</taxon>
        <taxon>Glomeromycotina</taxon>
        <taxon>Glomeromycetes</taxon>
        <taxon>Diversisporales</taxon>
        <taxon>Gigasporaceae</taxon>
        <taxon>Cetraspora</taxon>
    </lineage>
</organism>